<dbReference type="RefSeq" id="WP_125083625.1">
    <property type="nucleotide sequence ID" value="NZ_CP034248.1"/>
</dbReference>
<keyword evidence="3" id="KW-1185">Reference proteome</keyword>
<evidence type="ECO:0000256" key="1">
    <source>
        <dbReference type="ARBA" id="ARBA00006479"/>
    </source>
</evidence>
<name>A0A3Q8S5Q2_9BACL</name>
<dbReference type="InterPro" id="IPR043129">
    <property type="entry name" value="ATPase_NBD"/>
</dbReference>
<dbReference type="Proteomes" id="UP000273145">
    <property type="component" value="Chromosome"/>
</dbReference>
<dbReference type="CDD" id="cd24068">
    <property type="entry name" value="ASKHA_NBD_ROK_FnNanK-like"/>
    <property type="match status" value="1"/>
</dbReference>
<sequence>MRILAADIGGTNTKICITDEQGNLGQFQEYATESRQGGPHVMARLIEKIAEYGEFDAIAISTAGQVHSEAGFIVFANENIPDYTGMRVKDMLEERFDKPVKVENDVNAAALGEACFGAARHFNDFLCLTYGTGIGGAIVIDRQIYRGANGVAAEFGHIVTHASAGLQLENRPRFYEKYASTTALVQMAGQIDPACTNGRILFEKIKQGNKGLEQVLHAWVDEVAFGLTSIIHIFNPSAIIVGGGVMEQDDLVRLVEARTKAFVMPSYRDVKIMKASLGNKAGVLGAASLFLQ</sequence>
<dbReference type="AlphaFoldDB" id="A0A3Q8S5Q2"/>
<organism evidence="2 3">
    <name type="scientific">Paenibacillus lentus</name>
    <dbReference type="NCBI Taxonomy" id="1338368"/>
    <lineage>
        <taxon>Bacteria</taxon>
        <taxon>Bacillati</taxon>
        <taxon>Bacillota</taxon>
        <taxon>Bacilli</taxon>
        <taxon>Bacillales</taxon>
        <taxon>Paenibacillaceae</taxon>
        <taxon>Paenibacillus</taxon>
    </lineage>
</organism>
<dbReference type="Gene3D" id="3.30.420.40">
    <property type="match status" value="2"/>
</dbReference>
<dbReference type="InterPro" id="IPR000600">
    <property type="entry name" value="ROK"/>
</dbReference>
<proteinExistence type="inferred from homology"/>
<comment type="similarity">
    <text evidence="1">Belongs to the ROK (NagC/XylR) family.</text>
</comment>
<dbReference type="OrthoDB" id="9795247at2"/>
<dbReference type="EMBL" id="CP034248">
    <property type="protein sequence ID" value="AZK47601.1"/>
    <property type="molecule type" value="Genomic_DNA"/>
</dbReference>
<dbReference type="KEGG" id="plen:EIM92_16795"/>
<dbReference type="PANTHER" id="PTHR18964">
    <property type="entry name" value="ROK (REPRESSOR, ORF, KINASE) FAMILY"/>
    <property type="match status" value="1"/>
</dbReference>
<protein>
    <submittedName>
        <fullName evidence="2">ROK family protein</fullName>
    </submittedName>
</protein>
<evidence type="ECO:0000313" key="2">
    <source>
        <dbReference type="EMBL" id="AZK47601.1"/>
    </source>
</evidence>
<dbReference type="PANTHER" id="PTHR18964:SF165">
    <property type="entry name" value="BETA-GLUCOSIDE KINASE"/>
    <property type="match status" value="1"/>
</dbReference>
<reference evidence="2 3" key="1">
    <citation type="submission" date="2018-11" db="EMBL/GenBank/DDBJ databases">
        <title>Genome sequencing of Paenibacillus lentus DSM25539(T).</title>
        <authorList>
            <person name="Kook J.-K."/>
            <person name="Park S.-N."/>
            <person name="Lim Y.K."/>
        </authorList>
    </citation>
    <scope>NUCLEOTIDE SEQUENCE [LARGE SCALE GENOMIC DNA]</scope>
    <source>
        <strain evidence="2 3">DSM 25539</strain>
    </source>
</reference>
<gene>
    <name evidence="2" type="ORF">EIM92_16795</name>
</gene>
<accession>A0A3Q8S5Q2</accession>
<dbReference type="Pfam" id="PF00480">
    <property type="entry name" value="ROK"/>
    <property type="match status" value="1"/>
</dbReference>
<dbReference type="SUPFAM" id="SSF53067">
    <property type="entry name" value="Actin-like ATPase domain"/>
    <property type="match status" value="1"/>
</dbReference>
<evidence type="ECO:0000313" key="3">
    <source>
        <dbReference type="Proteomes" id="UP000273145"/>
    </source>
</evidence>